<sequence>MKFKLSSNVIAAAFPMLLSLTFVVLAAALPECAFAAGTDQDFQSLYDMLKNWSQGTLGRSIALMFLLVGLGVGVVRGSIMGAVGCLAAAMALFIGPQIIDNIFTALI</sequence>
<evidence type="ECO:0000256" key="1">
    <source>
        <dbReference type="SAM" id="Phobius"/>
    </source>
</evidence>
<evidence type="ECO:0000256" key="2">
    <source>
        <dbReference type="SAM" id="SignalP"/>
    </source>
</evidence>
<accession>A0A6L6YID2</accession>
<evidence type="ECO:0000313" key="3">
    <source>
        <dbReference type="EMBL" id="MVX56448.1"/>
    </source>
</evidence>
<proteinExistence type="predicted"/>
<dbReference type="OrthoDB" id="9182592at2"/>
<dbReference type="AlphaFoldDB" id="A0A6L6YID2"/>
<evidence type="ECO:0000313" key="4">
    <source>
        <dbReference type="Proteomes" id="UP000472580"/>
    </source>
</evidence>
<organism evidence="3 4">
    <name type="scientific">Parasutterella muris</name>
    <dbReference type="NCBI Taxonomy" id="2565572"/>
    <lineage>
        <taxon>Bacteria</taxon>
        <taxon>Pseudomonadati</taxon>
        <taxon>Pseudomonadota</taxon>
        <taxon>Betaproteobacteria</taxon>
        <taxon>Burkholderiales</taxon>
        <taxon>Sutterellaceae</taxon>
        <taxon>Parasutterella</taxon>
    </lineage>
</organism>
<comment type="caution">
    <text evidence="3">The sequence shown here is derived from an EMBL/GenBank/DDBJ whole genome shotgun (WGS) entry which is preliminary data.</text>
</comment>
<dbReference type="Proteomes" id="UP000472580">
    <property type="component" value="Unassembled WGS sequence"/>
</dbReference>
<keyword evidence="4" id="KW-1185">Reference proteome</keyword>
<feature type="transmembrane region" description="Helical" evidence="1">
    <location>
        <begin position="61"/>
        <end position="94"/>
    </location>
</feature>
<dbReference type="NCBIfam" id="NF041281">
    <property type="entry name" value="TraA_gammapb"/>
    <property type="match status" value="1"/>
</dbReference>
<dbReference type="EMBL" id="WSRP01000010">
    <property type="protein sequence ID" value="MVX56448.1"/>
    <property type="molecule type" value="Genomic_DNA"/>
</dbReference>
<feature type="signal peptide" evidence="2">
    <location>
        <begin position="1"/>
        <end position="35"/>
    </location>
</feature>
<evidence type="ECO:0008006" key="5">
    <source>
        <dbReference type="Google" id="ProtNLM"/>
    </source>
</evidence>
<reference evidence="3 4" key="1">
    <citation type="submission" date="2019-12" db="EMBL/GenBank/DDBJ databases">
        <title>Microbes associate with the intestines of laboratory mice.</title>
        <authorList>
            <person name="Navarre W."/>
            <person name="Wong E."/>
        </authorList>
    </citation>
    <scope>NUCLEOTIDE SEQUENCE [LARGE SCALE GENOMIC DNA]</scope>
    <source>
        <strain evidence="3 4">NM82_D38</strain>
    </source>
</reference>
<name>A0A6L6YID2_9BURK</name>
<keyword evidence="1" id="KW-1133">Transmembrane helix</keyword>
<keyword evidence="1" id="KW-0472">Membrane</keyword>
<keyword evidence="1" id="KW-0812">Transmembrane</keyword>
<keyword evidence="2" id="KW-0732">Signal</keyword>
<dbReference type="RefSeq" id="WP_160334880.1">
    <property type="nucleotide sequence ID" value="NZ_CALPCR010000028.1"/>
</dbReference>
<protein>
    <recommendedName>
        <fullName evidence="5">Pili assembly chaperone</fullName>
    </recommendedName>
</protein>
<gene>
    <name evidence="3" type="ORF">E5987_04400</name>
</gene>
<feature type="chain" id="PRO_5026940123" description="Pili assembly chaperone" evidence="2">
    <location>
        <begin position="36"/>
        <end position="107"/>
    </location>
</feature>
<dbReference type="InterPro" id="IPR059173">
    <property type="entry name" value="TraA_dom"/>
</dbReference>